<dbReference type="GO" id="GO:0006897">
    <property type="term" value="P:endocytosis"/>
    <property type="evidence" value="ECO:0007669"/>
    <property type="project" value="TreeGrafter"/>
</dbReference>
<proteinExistence type="predicted"/>
<dbReference type="Pfam" id="PF12763">
    <property type="entry name" value="EH"/>
    <property type="match status" value="2"/>
</dbReference>
<dbReference type="PANTHER" id="PTHR11216">
    <property type="entry name" value="EH DOMAIN"/>
    <property type="match status" value="1"/>
</dbReference>
<accession>A0A1Y2BZU7</accession>
<dbReference type="GO" id="GO:0005886">
    <property type="term" value="C:plasma membrane"/>
    <property type="evidence" value="ECO:0007669"/>
    <property type="project" value="TreeGrafter"/>
</dbReference>
<sequence length="290" mass="33600">MQAPPSQDEINLYNEYWNTLSGNSNAQVLPEHIIVNFYKASNLNNQCLEEIWRLSNPNNVKSISKAEFFLGVRLIALAQQGYNVSNLPMNITIPQPMFRGFENVLIQFQNKKMYGQQSSFNNMNSQPVQQTKLLTSSFMTNSSNNTNKVYSFGNNTSPIEWFIRQAKRNEFSDTFEKFQKNTVFHYDSLKDLVKDEPVNQNDLDKIWALLDKYNIKVIRKGQFIIFMHILESCKNGDAIPNSIPYSIIQSTGAEKEMEDRTIPCNDKNIKKFIIIIIIIIICKKKKKIIF</sequence>
<reference evidence="2 3" key="1">
    <citation type="submission" date="2016-08" db="EMBL/GenBank/DDBJ databases">
        <title>A Parts List for Fungal Cellulosomes Revealed by Comparative Genomics.</title>
        <authorList>
            <consortium name="DOE Joint Genome Institute"/>
            <person name="Haitjema C.H."/>
            <person name="Gilmore S.P."/>
            <person name="Henske J.K."/>
            <person name="Solomon K.V."/>
            <person name="De Groot R."/>
            <person name="Kuo A."/>
            <person name="Mondo S.J."/>
            <person name="Salamov A.A."/>
            <person name="Labutti K."/>
            <person name="Zhao Z."/>
            <person name="Chiniquy J."/>
            <person name="Barry K."/>
            <person name="Brewer H.M."/>
            <person name="Purvine S.O."/>
            <person name="Wright A.T."/>
            <person name="Boxma B."/>
            <person name="Van Alen T."/>
            <person name="Hackstein J.H."/>
            <person name="Baker S.E."/>
            <person name="Grigoriev I.V."/>
            <person name="O'Malley M.A."/>
        </authorList>
    </citation>
    <scope>NUCLEOTIDE SEQUENCE [LARGE SCALE GENOMIC DNA]</scope>
    <source>
        <strain evidence="2 3">G1</strain>
    </source>
</reference>
<evidence type="ECO:0000313" key="2">
    <source>
        <dbReference type="EMBL" id="ORY40312.1"/>
    </source>
</evidence>
<dbReference type="PANTHER" id="PTHR11216:SF174">
    <property type="entry name" value="GH06923P"/>
    <property type="match status" value="1"/>
</dbReference>
<keyword evidence="3" id="KW-1185">Reference proteome</keyword>
<dbReference type="STRING" id="1754190.A0A1Y2BZU7"/>
<dbReference type="InterPro" id="IPR011992">
    <property type="entry name" value="EF-hand-dom_pair"/>
</dbReference>
<dbReference type="OrthoDB" id="1716625at2759"/>
<gene>
    <name evidence="2" type="ORF">LY90DRAFT_36777</name>
</gene>
<feature type="domain" description="EH" evidence="1">
    <location>
        <begin position="164"/>
        <end position="254"/>
    </location>
</feature>
<dbReference type="Gene3D" id="1.10.238.10">
    <property type="entry name" value="EF-hand"/>
    <property type="match status" value="2"/>
</dbReference>
<dbReference type="EMBL" id="MCOG01000128">
    <property type="protein sequence ID" value="ORY40312.1"/>
    <property type="molecule type" value="Genomic_DNA"/>
</dbReference>
<dbReference type="PROSITE" id="PS50031">
    <property type="entry name" value="EH"/>
    <property type="match status" value="2"/>
</dbReference>
<protein>
    <recommendedName>
        <fullName evidence="1">EH domain-containing protein</fullName>
    </recommendedName>
</protein>
<organism evidence="2 3">
    <name type="scientific">Neocallimastix californiae</name>
    <dbReference type="NCBI Taxonomy" id="1754190"/>
    <lineage>
        <taxon>Eukaryota</taxon>
        <taxon>Fungi</taxon>
        <taxon>Fungi incertae sedis</taxon>
        <taxon>Chytridiomycota</taxon>
        <taxon>Chytridiomycota incertae sedis</taxon>
        <taxon>Neocallimastigomycetes</taxon>
        <taxon>Neocallimastigales</taxon>
        <taxon>Neocallimastigaceae</taxon>
        <taxon>Neocallimastix</taxon>
    </lineage>
</organism>
<evidence type="ECO:0000313" key="3">
    <source>
        <dbReference type="Proteomes" id="UP000193920"/>
    </source>
</evidence>
<feature type="domain" description="EH" evidence="1">
    <location>
        <begin position="9"/>
        <end position="91"/>
    </location>
</feature>
<comment type="caution">
    <text evidence="2">The sequence shown here is derived from an EMBL/GenBank/DDBJ whole genome shotgun (WGS) entry which is preliminary data.</text>
</comment>
<dbReference type="SUPFAM" id="SSF47473">
    <property type="entry name" value="EF-hand"/>
    <property type="match status" value="2"/>
</dbReference>
<name>A0A1Y2BZU7_9FUNG</name>
<dbReference type="Proteomes" id="UP000193920">
    <property type="component" value="Unassembled WGS sequence"/>
</dbReference>
<dbReference type="InterPro" id="IPR000261">
    <property type="entry name" value="EH_dom"/>
</dbReference>
<dbReference type="GO" id="GO:0005737">
    <property type="term" value="C:cytoplasm"/>
    <property type="evidence" value="ECO:0007669"/>
    <property type="project" value="TreeGrafter"/>
</dbReference>
<dbReference type="AlphaFoldDB" id="A0A1Y2BZU7"/>
<evidence type="ECO:0000259" key="1">
    <source>
        <dbReference type="PROSITE" id="PS50031"/>
    </source>
</evidence>
<dbReference type="GO" id="GO:0016197">
    <property type="term" value="P:endosomal transport"/>
    <property type="evidence" value="ECO:0007669"/>
    <property type="project" value="TreeGrafter"/>
</dbReference>
<dbReference type="SMART" id="SM00027">
    <property type="entry name" value="EH"/>
    <property type="match status" value="2"/>
</dbReference>